<sequence>MSTDLLAGIRVLDFTLAAVGPFCTRVLCDLGAEVIHVEWPRKRFDGQEFDPDGTRFRRDRMLADNQSDQLFAHVNAGKKSLAINLKSAQGLELIRQLVASCDVVVENMTPRVMQSLGLTYEELKRINSRIVMCSMSGFGQAGLNGDTTKPCSDPIAQAMSGLSWLTGERDGYPYAIGGGIADTITSMVGVSAILAALVGRNTTGEGQYVDLAMVESVAYLDCTSLPYTAMTGRQLGARNGAQNSYQSPMGPLKAKDGYLSIQAYGEGPDSPWGRVAQLIGRLDMIDDPRYRTDADRVVHTADVVAAIEEWLESLPSRDVALTLFDAERVLCAPVLSQMDMLNHPYFAERGTFGEVDYPGLGPVTMVQPPFKFSDANASVRGPAPEMGQHSREVLANILGMEQGQFDELVRSGAVFESAAGRARTEQTAPDHR</sequence>
<evidence type="ECO:0000256" key="1">
    <source>
        <dbReference type="ARBA" id="ARBA00022679"/>
    </source>
</evidence>
<dbReference type="PANTHER" id="PTHR48207">
    <property type="entry name" value="SUCCINATE--HYDROXYMETHYLGLUTARATE COA-TRANSFERASE"/>
    <property type="match status" value="1"/>
</dbReference>
<dbReference type="Gene3D" id="3.40.50.10540">
    <property type="entry name" value="Crotonobetainyl-coa:carnitine coa-transferase, domain 1"/>
    <property type="match status" value="1"/>
</dbReference>
<proteinExistence type="predicted"/>
<dbReference type="OrthoDB" id="9797653at2"/>
<dbReference type="SUPFAM" id="SSF89796">
    <property type="entry name" value="CoA-transferase family III (CaiB/BaiF)"/>
    <property type="match status" value="1"/>
</dbReference>
<evidence type="ECO:0000313" key="2">
    <source>
        <dbReference type="EMBL" id="MTD54294.1"/>
    </source>
</evidence>
<dbReference type="EMBL" id="WMBA01000011">
    <property type="protein sequence ID" value="MTD54294.1"/>
    <property type="molecule type" value="Genomic_DNA"/>
</dbReference>
<dbReference type="Gene3D" id="3.30.1540.10">
    <property type="entry name" value="formyl-coa transferase, domain 3"/>
    <property type="match status" value="1"/>
</dbReference>
<accession>A0A6N7Z2Z7</accession>
<organism evidence="2 3">
    <name type="scientific">Amycolatopsis pithecellobii</name>
    <dbReference type="NCBI Taxonomy" id="664692"/>
    <lineage>
        <taxon>Bacteria</taxon>
        <taxon>Bacillati</taxon>
        <taxon>Actinomycetota</taxon>
        <taxon>Actinomycetes</taxon>
        <taxon>Pseudonocardiales</taxon>
        <taxon>Pseudonocardiaceae</taxon>
        <taxon>Amycolatopsis</taxon>
    </lineage>
</organism>
<evidence type="ECO:0000313" key="3">
    <source>
        <dbReference type="Proteomes" id="UP000440096"/>
    </source>
</evidence>
<dbReference type="Pfam" id="PF02515">
    <property type="entry name" value="CoA_transf_3"/>
    <property type="match status" value="1"/>
</dbReference>
<dbReference type="RefSeq" id="WP_154756523.1">
    <property type="nucleotide sequence ID" value="NZ_WMBA01000011.1"/>
</dbReference>
<keyword evidence="1" id="KW-0808">Transferase</keyword>
<dbReference type="PANTHER" id="PTHR48207:SF3">
    <property type="entry name" value="SUCCINATE--HYDROXYMETHYLGLUTARATE COA-TRANSFERASE"/>
    <property type="match status" value="1"/>
</dbReference>
<reference evidence="2 3" key="1">
    <citation type="submission" date="2019-11" db="EMBL/GenBank/DDBJ databases">
        <title>Draft genome of Amycolatopsis RM579.</title>
        <authorList>
            <person name="Duangmal K."/>
            <person name="Mingma R."/>
        </authorList>
    </citation>
    <scope>NUCLEOTIDE SEQUENCE [LARGE SCALE GENOMIC DNA]</scope>
    <source>
        <strain evidence="2 3">RM579</strain>
    </source>
</reference>
<dbReference type="GO" id="GO:0008410">
    <property type="term" value="F:CoA-transferase activity"/>
    <property type="evidence" value="ECO:0007669"/>
    <property type="project" value="TreeGrafter"/>
</dbReference>
<dbReference type="InterPro" id="IPR050483">
    <property type="entry name" value="CoA-transferase_III_domain"/>
</dbReference>
<evidence type="ECO:0008006" key="4">
    <source>
        <dbReference type="Google" id="ProtNLM"/>
    </source>
</evidence>
<protein>
    <recommendedName>
        <fullName evidence="4">CoA transferase</fullName>
    </recommendedName>
</protein>
<dbReference type="InterPro" id="IPR003673">
    <property type="entry name" value="CoA-Trfase_fam_III"/>
</dbReference>
<comment type="caution">
    <text evidence="2">The sequence shown here is derived from an EMBL/GenBank/DDBJ whole genome shotgun (WGS) entry which is preliminary data.</text>
</comment>
<dbReference type="InterPro" id="IPR023606">
    <property type="entry name" value="CoA-Trfase_III_dom_1_sf"/>
</dbReference>
<gene>
    <name evidence="2" type="ORF">GKO32_09945</name>
</gene>
<dbReference type="InterPro" id="IPR044855">
    <property type="entry name" value="CoA-Trfase_III_dom3_sf"/>
</dbReference>
<dbReference type="Proteomes" id="UP000440096">
    <property type="component" value="Unassembled WGS sequence"/>
</dbReference>
<keyword evidence="3" id="KW-1185">Reference proteome</keyword>
<dbReference type="AlphaFoldDB" id="A0A6N7Z2Z7"/>
<name>A0A6N7Z2Z7_9PSEU</name>